<proteinExistence type="predicted"/>
<organism evidence="1 2">
    <name type="scientific">Pseudomonas amygdali pv. mori str. 301020</name>
    <dbReference type="NCBI Taxonomy" id="629261"/>
    <lineage>
        <taxon>Bacteria</taxon>
        <taxon>Pseudomonadati</taxon>
        <taxon>Pseudomonadota</taxon>
        <taxon>Gammaproteobacteria</taxon>
        <taxon>Pseudomonadales</taxon>
        <taxon>Pseudomonadaceae</taxon>
        <taxon>Pseudomonas</taxon>
        <taxon>Pseudomonas amygdali</taxon>
    </lineage>
</organism>
<protein>
    <submittedName>
        <fullName evidence="1">Uncharacterized protein</fullName>
    </submittedName>
</protein>
<dbReference type="Proteomes" id="UP000003465">
    <property type="component" value="Unassembled WGS sequence"/>
</dbReference>
<reference evidence="1 2" key="1">
    <citation type="journal article" date="2011" name="PLoS Pathog.">
        <title>Dynamic evolution of pathogenicity revealed by sequencing and comparative genomics of 19 Pseudomonas syringae isolates.</title>
        <authorList>
            <person name="Baltrus D.A."/>
            <person name="Nishimura M.T."/>
            <person name="Romanchuk A."/>
            <person name="Chang J.H."/>
            <person name="Mukhtar M.S."/>
            <person name="Cherkis K."/>
            <person name="Roach J."/>
            <person name="Grant S.R."/>
            <person name="Jones C.D."/>
            <person name="Dangl J.L."/>
        </authorList>
    </citation>
    <scope>NUCLEOTIDE SEQUENCE [LARGE SCALE GENOMIC DNA]</scope>
    <source>
        <strain evidence="1 2">301020</strain>
    </source>
</reference>
<evidence type="ECO:0000313" key="1">
    <source>
        <dbReference type="EMBL" id="EGH26182.1"/>
    </source>
</evidence>
<name>A0A656GK14_PSEA0</name>
<dbReference type="EMBL" id="AEAG01001997">
    <property type="protein sequence ID" value="EGH26182.1"/>
    <property type="molecule type" value="Genomic_DNA"/>
</dbReference>
<feature type="non-terminal residue" evidence="1">
    <location>
        <position position="92"/>
    </location>
</feature>
<comment type="caution">
    <text evidence="1">The sequence shown here is derived from an EMBL/GenBank/DDBJ whole genome shotgun (WGS) entry which is preliminary data.</text>
</comment>
<gene>
    <name evidence="1" type="ORF">PSYMO_34032</name>
</gene>
<dbReference type="AlphaFoldDB" id="A0A656GK14"/>
<accession>A0A656GK14</accession>
<evidence type="ECO:0000313" key="2">
    <source>
        <dbReference type="Proteomes" id="UP000003465"/>
    </source>
</evidence>
<sequence>MECREARLGCLFSSGLIGMDMAVGMNGREAVSGLIVTQLNYLQLSSFLIQMLGLDGFLCGLVAEAKLPPCHVMTSDRYDPEGFTARTQPVLP</sequence>